<evidence type="ECO:0000256" key="2">
    <source>
        <dbReference type="ARBA" id="ARBA00022679"/>
    </source>
</evidence>
<evidence type="ECO:0000256" key="1">
    <source>
        <dbReference type="ARBA" id="ARBA00007274"/>
    </source>
</evidence>
<proteinExistence type="inferred from homology"/>
<dbReference type="eggNOG" id="COG0110">
    <property type="taxonomic scope" value="Bacteria"/>
</dbReference>
<dbReference type="PROSITE" id="PS00101">
    <property type="entry name" value="HEXAPEP_TRANSFERASES"/>
    <property type="match status" value="1"/>
</dbReference>
<dbReference type="InterPro" id="IPR041561">
    <property type="entry name" value="PglD_N"/>
</dbReference>
<comment type="similarity">
    <text evidence="1">Belongs to the transferase hexapeptide repeat family.</text>
</comment>
<feature type="binding site" evidence="5">
    <location>
        <position position="166"/>
    </location>
    <ligand>
        <name>acetyl-CoA</name>
        <dbReference type="ChEBI" id="CHEBI:57288"/>
    </ligand>
</feature>
<evidence type="ECO:0000256" key="4">
    <source>
        <dbReference type="PIRSR" id="PIRSR620019-1"/>
    </source>
</evidence>
<dbReference type="EMBL" id="AMRG01000003">
    <property type="protein sequence ID" value="EKE85203.1"/>
    <property type="molecule type" value="Genomic_DNA"/>
</dbReference>
<keyword evidence="3" id="KW-0677">Repeat</keyword>
<evidence type="ECO:0000256" key="3">
    <source>
        <dbReference type="ARBA" id="ARBA00022737"/>
    </source>
</evidence>
<evidence type="ECO:0000259" key="6">
    <source>
        <dbReference type="Pfam" id="PF17836"/>
    </source>
</evidence>
<protein>
    <submittedName>
        <fullName evidence="7">Hexapeptide repeat-containing transferase</fullName>
    </submittedName>
</protein>
<comment type="caution">
    <text evidence="7">The sequence shown here is derived from an EMBL/GenBank/DDBJ whole genome shotgun (WGS) entry which is preliminary data.</text>
</comment>
<accession>K2KBP2</accession>
<dbReference type="NCBIfam" id="TIGR03570">
    <property type="entry name" value="NeuD_NnaD"/>
    <property type="match status" value="1"/>
</dbReference>
<feature type="domain" description="PglD N-terminal" evidence="6">
    <location>
        <begin position="5"/>
        <end position="79"/>
    </location>
</feature>
<dbReference type="Pfam" id="PF17836">
    <property type="entry name" value="PglD_N"/>
    <property type="match status" value="1"/>
</dbReference>
<dbReference type="Proteomes" id="UP000014115">
    <property type="component" value="Unassembled WGS sequence"/>
</dbReference>
<keyword evidence="8" id="KW-1185">Reference proteome</keyword>
<evidence type="ECO:0000256" key="5">
    <source>
        <dbReference type="PIRSR" id="PIRSR620019-2"/>
    </source>
</evidence>
<dbReference type="InterPro" id="IPR011004">
    <property type="entry name" value="Trimer_LpxA-like_sf"/>
</dbReference>
<sequence length="216" mass="22581">MQRQKLVIVGAGGHAVSVANVADSAGYQVVAFSDERRVGERLLGLPVLSQADCLTLHSQACYVVAIGDNAVRERVTRELLQRLSLEQFPALVHHSAVISSAVSLAAGTVVMPQACIGPQSSLGQFCIVNSQALLDHDGEMADFSSLAPGVKTGGKVTVGRSSAVGIGAVIKHGVEIAHDVVIGAASYVHHDVVAEVVCYGSPARVVRPRQHGDDYL</sequence>
<dbReference type="RefSeq" id="WP_008487552.1">
    <property type="nucleotide sequence ID" value="NZ_AMRG01000003.1"/>
</dbReference>
<dbReference type="Gene3D" id="2.160.10.10">
    <property type="entry name" value="Hexapeptide repeat proteins"/>
    <property type="match status" value="1"/>
</dbReference>
<dbReference type="PANTHER" id="PTHR43300:SF7">
    <property type="entry name" value="UDP-N-ACETYLBACILLOSAMINE N-ACETYLTRANSFERASE"/>
    <property type="match status" value="1"/>
</dbReference>
<feature type="active site" description="Proton acceptor" evidence="4">
    <location>
        <position position="136"/>
    </location>
</feature>
<dbReference type="InterPro" id="IPR020019">
    <property type="entry name" value="AcTrfase_PglD-like"/>
</dbReference>
<dbReference type="OrthoDB" id="9794407at2"/>
<dbReference type="PANTHER" id="PTHR43300">
    <property type="entry name" value="ACETYLTRANSFERASE"/>
    <property type="match status" value="1"/>
</dbReference>
<dbReference type="SUPFAM" id="SSF51161">
    <property type="entry name" value="Trimeric LpxA-like enzymes"/>
    <property type="match status" value="1"/>
</dbReference>
<dbReference type="CDD" id="cd03360">
    <property type="entry name" value="LbH_AT_putative"/>
    <property type="match status" value="1"/>
</dbReference>
<reference evidence="7 8" key="1">
    <citation type="journal article" date="2012" name="J. Bacteriol.">
        <title>Genome Sequence of Idiomarina xiamenensis Type Strain 10-D-4.</title>
        <authorList>
            <person name="Lai Q."/>
            <person name="Wang L."/>
            <person name="Wang W."/>
            <person name="Shao Z."/>
        </authorList>
    </citation>
    <scope>NUCLEOTIDE SEQUENCE [LARGE SCALE GENOMIC DNA]</scope>
    <source>
        <strain evidence="7 8">10-D-4</strain>
    </source>
</reference>
<organism evidence="7 8">
    <name type="scientific">Idiomarina xiamenensis 10-D-4</name>
    <dbReference type="NCBI Taxonomy" id="740709"/>
    <lineage>
        <taxon>Bacteria</taxon>
        <taxon>Pseudomonadati</taxon>
        <taxon>Pseudomonadota</taxon>
        <taxon>Gammaproteobacteria</taxon>
        <taxon>Alteromonadales</taxon>
        <taxon>Idiomarinaceae</taxon>
        <taxon>Idiomarina</taxon>
    </lineage>
</organism>
<dbReference type="GO" id="GO:0016740">
    <property type="term" value="F:transferase activity"/>
    <property type="evidence" value="ECO:0007669"/>
    <property type="project" value="UniProtKB-KW"/>
</dbReference>
<dbReference type="InterPro" id="IPR018357">
    <property type="entry name" value="Hexapep_transf_CS"/>
</dbReference>
<feature type="site" description="Increases basicity of active site His" evidence="4">
    <location>
        <position position="137"/>
    </location>
</feature>
<evidence type="ECO:0000313" key="8">
    <source>
        <dbReference type="Proteomes" id="UP000014115"/>
    </source>
</evidence>
<dbReference type="PATRIC" id="fig|740709.3.peg.528"/>
<dbReference type="InterPro" id="IPR050179">
    <property type="entry name" value="Trans_hexapeptide_repeat"/>
</dbReference>
<dbReference type="STRING" id="740709.A10D4_02625"/>
<keyword evidence="2 7" id="KW-0808">Transferase</keyword>
<gene>
    <name evidence="7" type="ORF">A10D4_02625</name>
</gene>
<evidence type="ECO:0000313" key="7">
    <source>
        <dbReference type="EMBL" id="EKE85203.1"/>
    </source>
</evidence>
<dbReference type="Gene3D" id="3.40.50.20">
    <property type="match status" value="1"/>
</dbReference>
<dbReference type="AlphaFoldDB" id="K2KBP2"/>
<name>K2KBP2_9GAMM</name>
<feature type="binding site" evidence="5">
    <location>
        <position position="67"/>
    </location>
    <ligand>
        <name>substrate</name>
    </ligand>
</feature>